<gene>
    <name evidence="1" type="ORF">HPK16_14425</name>
</gene>
<protein>
    <submittedName>
        <fullName evidence="1">Uncharacterized protein</fullName>
    </submittedName>
</protein>
<sequence length="531" mass="60761">MWNELDVCKKDKYKALITNFASLSEAFSQKVSSGKVIDITESVGPIVNSKFQETAFQRAFDAVGEDIANTSYDVSLKIDDTHKYLVGIKSFGFYSGDQKIAQFKASSVADGWSIILAEARSNAERLKDKNLADKENASLYLEIARKVAILRNERIASSKELVKGFDASDVSVKAVYHVLMPSKKGEAPQIHVGEIDYLPIDIEHIEILGSTALSKSANFKFTDGQHIYKYADADSQLFMSFNNKDIVVDTWHVSYLEDAFSFFENLHEEAIDLPKGKNIDTTISWMIANEDGNVEESSGYNGFDGATKLQKKNGYREKRIDSFRKKYENELPESDMKFIISHLEEFLLKDYPEKKDKRKRKRIRSELREKIIMIDNIEMKNEISSMIDRPVSEMYIPIPESRMFHYENPDFFGENIGTFEDDSKKLALDKDQRTFELEFLPSGKRITAYINQEYGKAIQSFNKQGILGEWILRGVFQLKEYEPLTGKRLNDLGINAIRLIKFNDENVIGLEFTWIDVGNPPNDAIGWVSRR</sequence>
<evidence type="ECO:0000313" key="1">
    <source>
        <dbReference type="EMBL" id="MBA3927531.1"/>
    </source>
</evidence>
<proteinExistence type="predicted"/>
<evidence type="ECO:0000313" key="2">
    <source>
        <dbReference type="Proteomes" id="UP000548787"/>
    </source>
</evidence>
<dbReference type="EMBL" id="JABJVM010000020">
    <property type="protein sequence ID" value="MBA3927531.1"/>
    <property type="molecule type" value="Genomic_DNA"/>
</dbReference>
<dbReference type="AlphaFoldDB" id="A0A7W1T8W3"/>
<dbReference type="RefSeq" id="WP_181677615.1">
    <property type="nucleotide sequence ID" value="NZ_JABJVM010000020.1"/>
</dbReference>
<keyword evidence="2" id="KW-1185">Reference proteome</keyword>
<reference evidence="1 2" key="1">
    <citation type="submission" date="2020-05" db="EMBL/GenBank/DDBJ databases">
        <authorList>
            <person name="Carlin C.R."/>
        </authorList>
    </citation>
    <scope>NUCLEOTIDE SEQUENCE [LARGE SCALE GENOMIC DNA]</scope>
    <source>
        <strain evidence="1 2">FSL W9-0585</strain>
    </source>
</reference>
<dbReference type="Proteomes" id="UP000548787">
    <property type="component" value="Unassembled WGS sequence"/>
</dbReference>
<name>A0A7W1T8W3_9LIST</name>
<accession>A0A7W1T8W3</accession>
<organism evidence="1 2">
    <name type="scientific">Listeria rustica</name>
    <dbReference type="NCBI Taxonomy" id="2713503"/>
    <lineage>
        <taxon>Bacteria</taxon>
        <taxon>Bacillati</taxon>
        <taxon>Bacillota</taxon>
        <taxon>Bacilli</taxon>
        <taxon>Bacillales</taxon>
        <taxon>Listeriaceae</taxon>
        <taxon>Listeria</taxon>
    </lineage>
</organism>
<comment type="caution">
    <text evidence="1">The sequence shown here is derived from an EMBL/GenBank/DDBJ whole genome shotgun (WGS) entry which is preliminary data.</text>
</comment>
<reference evidence="1 2" key="2">
    <citation type="submission" date="2020-08" db="EMBL/GenBank/DDBJ databases">
        <title>Listeria ohnekaius sp. nov. and Listeria portnoyii sp. nov. isolated from non-agricultural and natural environments.</title>
        <authorList>
            <person name="Weller D."/>
            <person name="Belias A.M."/>
            <person name="Liao J."/>
            <person name="Guo S."/>
            <person name="Orsi R.H."/>
            <person name="Wiedmann M."/>
        </authorList>
    </citation>
    <scope>NUCLEOTIDE SEQUENCE [LARGE SCALE GENOMIC DNA]</scope>
    <source>
        <strain evidence="1 2">FSL W9-0585</strain>
    </source>
</reference>